<evidence type="ECO:0000313" key="3">
    <source>
        <dbReference type="Proteomes" id="UP001595818"/>
    </source>
</evidence>
<dbReference type="EMBL" id="JBHSJJ010000026">
    <property type="protein sequence ID" value="MFC4874982.1"/>
    <property type="molecule type" value="Genomic_DNA"/>
</dbReference>
<gene>
    <name evidence="2" type="ORF">ACFPFU_24985</name>
</gene>
<keyword evidence="1" id="KW-0472">Membrane</keyword>
<dbReference type="InterPro" id="IPR021215">
    <property type="entry name" value="DUF2752"/>
</dbReference>
<evidence type="ECO:0000313" key="2">
    <source>
        <dbReference type="EMBL" id="MFC4874982.1"/>
    </source>
</evidence>
<accession>A0ABV9T962</accession>
<proteinExistence type="predicted"/>
<dbReference type="RefSeq" id="WP_377069362.1">
    <property type="nucleotide sequence ID" value="NZ_JBHSJJ010000026.1"/>
</dbReference>
<keyword evidence="3" id="KW-1185">Reference proteome</keyword>
<comment type="caution">
    <text evidence="2">The sequence shown here is derived from an EMBL/GenBank/DDBJ whole genome shotgun (WGS) entry which is preliminary data.</text>
</comment>
<organism evidence="2 3">
    <name type="scientific">Negadavirga shengliensis</name>
    <dbReference type="NCBI Taxonomy" id="1389218"/>
    <lineage>
        <taxon>Bacteria</taxon>
        <taxon>Pseudomonadati</taxon>
        <taxon>Bacteroidota</taxon>
        <taxon>Cytophagia</taxon>
        <taxon>Cytophagales</taxon>
        <taxon>Cyclobacteriaceae</taxon>
        <taxon>Negadavirga</taxon>
    </lineage>
</organism>
<protein>
    <submittedName>
        <fullName evidence="2">DUF2752 domain-containing protein</fullName>
    </submittedName>
</protein>
<name>A0ABV9T962_9BACT</name>
<dbReference type="Pfam" id="PF10825">
    <property type="entry name" value="DUF2752"/>
    <property type="match status" value="1"/>
</dbReference>
<reference evidence="3" key="1">
    <citation type="journal article" date="2019" name="Int. J. Syst. Evol. Microbiol.">
        <title>The Global Catalogue of Microorganisms (GCM) 10K type strain sequencing project: providing services to taxonomists for standard genome sequencing and annotation.</title>
        <authorList>
            <consortium name="The Broad Institute Genomics Platform"/>
            <consortium name="The Broad Institute Genome Sequencing Center for Infectious Disease"/>
            <person name="Wu L."/>
            <person name="Ma J."/>
        </authorList>
    </citation>
    <scope>NUCLEOTIDE SEQUENCE [LARGE SCALE GENOMIC DNA]</scope>
    <source>
        <strain evidence="3">CGMCC 4.7466</strain>
    </source>
</reference>
<keyword evidence="1" id="KW-0812">Transmembrane</keyword>
<feature type="transmembrane region" description="Helical" evidence="1">
    <location>
        <begin position="66"/>
        <end position="87"/>
    </location>
</feature>
<evidence type="ECO:0000256" key="1">
    <source>
        <dbReference type="SAM" id="Phobius"/>
    </source>
</evidence>
<dbReference type="Proteomes" id="UP001595818">
    <property type="component" value="Unassembled WGS sequence"/>
</dbReference>
<sequence length="97" mass="10845">MEKITHIPFELVFWTLALLAILTISPDGVGHFTLCPLDNLGIHWCPGCGLGRSMKYFMTGEWKASFATHPLGGFAVIIITYRVIGLIKHIKTIRKYG</sequence>
<keyword evidence="1" id="KW-1133">Transmembrane helix</keyword>